<feature type="transmembrane region" description="Helical" evidence="7">
    <location>
        <begin position="422"/>
        <end position="440"/>
    </location>
</feature>
<feature type="transmembrane region" description="Helical" evidence="7">
    <location>
        <begin position="349"/>
        <end position="376"/>
    </location>
</feature>
<feature type="transmembrane region" description="Helical" evidence="7">
    <location>
        <begin position="220"/>
        <end position="238"/>
    </location>
</feature>
<feature type="transmembrane region" description="Helical" evidence="7">
    <location>
        <begin position="163"/>
        <end position="181"/>
    </location>
</feature>
<feature type="transmembrane region" description="Helical" evidence="7">
    <location>
        <begin position="45"/>
        <end position="65"/>
    </location>
</feature>
<organism evidence="9 10">
    <name type="scientific">Morganella psychrotolerans</name>
    <dbReference type="NCBI Taxonomy" id="368603"/>
    <lineage>
        <taxon>Bacteria</taxon>
        <taxon>Pseudomonadati</taxon>
        <taxon>Pseudomonadota</taxon>
        <taxon>Gammaproteobacteria</taxon>
        <taxon>Enterobacterales</taxon>
        <taxon>Morganellaceae</taxon>
        <taxon>Morganella</taxon>
    </lineage>
</organism>
<feature type="transmembrane region" description="Helical" evidence="7">
    <location>
        <begin position="193"/>
        <end position="214"/>
    </location>
</feature>
<dbReference type="GO" id="GO:0022857">
    <property type="term" value="F:transmembrane transporter activity"/>
    <property type="evidence" value="ECO:0007669"/>
    <property type="project" value="InterPro"/>
</dbReference>
<evidence type="ECO:0000256" key="4">
    <source>
        <dbReference type="ARBA" id="ARBA00022692"/>
    </source>
</evidence>
<feature type="transmembrane region" description="Helical" evidence="7">
    <location>
        <begin position="296"/>
        <end position="318"/>
    </location>
</feature>
<evidence type="ECO:0000256" key="1">
    <source>
        <dbReference type="ARBA" id="ARBA00004651"/>
    </source>
</evidence>
<evidence type="ECO:0000256" key="2">
    <source>
        <dbReference type="ARBA" id="ARBA00022448"/>
    </source>
</evidence>
<dbReference type="InterPro" id="IPR036259">
    <property type="entry name" value="MFS_trans_sf"/>
</dbReference>
<dbReference type="AlphaFoldDB" id="A0A1B8HDR6"/>
<evidence type="ECO:0000313" key="9">
    <source>
        <dbReference type="EMBL" id="OBU07176.1"/>
    </source>
</evidence>
<feature type="transmembrane region" description="Helical" evidence="7">
    <location>
        <begin position="259"/>
        <end position="284"/>
    </location>
</feature>
<feature type="transmembrane region" description="Helical" evidence="7">
    <location>
        <begin position="102"/>
        <end position="123"/>
    </location>
</feature>
<keyword evidence="2" id="KW-0813">Transport</keyword>
<dbReference type="InterPro" id="IPR020846">
    <property type="entry name" value="MFS_dom"/>
</dbReference>
<dbReference type="PROSITE" id="PS50850">
    <property type="entry name" value="MFS"/>
    <property type="match status" value="1"/>
</dbReference>
<keyword evidence="6 7" id="KW-0472">Membrane</keyword>
<evidence type="ECO:0000256" key="6">
    <source>
        <dbReference type="ARBA" id="ARBA00023136"/>
    </source>
</evidence>
<dbReference type="Gene3D" id="1.20.1720.10">
    <property type="entry name" value="Multidrug resistance protein D"/>
    <property type="match status" value="1"/>
</dbReference>
<evidence type="ECO:0000256" key="7">
    <source>
        <dbReference type="SAM" id="Phobius"/>
    </source>
</evidence>
<name>A0A1B8HDR6_9GAMM</name>
<feature type="transmembrane region" description="Helical" evidence="7">
    <location>
        <begin position="325"/>
        <end position="343"/>
    </location>
</feature>
<dbReference type="InterPro" id="IPR011701">
    <property type="entry name" value="MFS"/>
</dbReference>
<evidence type="ECO:0000256" key="3">
    <source>
        <dbReference type="ARBA" id="ARBA00022475"/>
    </source>
</evidence>
<reference evidence="9 10" key="1">
    <citation type="submission" date="2016-06" db="EMBL/GenBank/DDBJ databases">
        <authorList>
            <person name="Kjaerup R.B."/>
            <person name="Dalgaard T.S."/>
            <person name="Juul-Madsen H.R."/>
        </authorList>
    </citation>
    <scope>NUCLEOTIDE SEQUENCE [LARGE SCALE GENOMIC DNA]</scope>
    <source>
        <strain evidence="9 10">GCSL-Mp3</strain>
    </source>
</reference>
<accession>A0A1B8HDR6</accession>
<dbReference type="Pfam" id="PF07690">
    <property type="entry name" value="MFS_1"/>
    <property type="match status" value="1"/>
</dbReference>
<dbReference type="Gene3D" id="1.20.1250.20">
    <property type="entry name" value="MFS general substrate transporter like domains"/>
    <property type="match status" value="1"/>
</dbReference>
<keyword evidence="3" id="KW-1003">Cell membrane</keyword>
<dbReference type="GO" id="GO:0005886">
    <property type="term" value="C:plasma membrane"/>
    <property type="evidence" value="ECO:0007669"/>
    <property type="project" value="UniProtKB-SubCell"/>
</dbReference>
<dbReference type="STRING" id="368603.AYY16_16690"/>
<gene>
    <name evidence="9" type="ORF">AYY17_03895</name>
</gene>
<dbReference type="RefSeq" id="WP_067423083.1">
    <property type="nucleotide sequence ID" value="NZ_LZEX01000012.1"/>
</dbReference>
<proteinExistence type="predicted"/>
<sequence length="462" mass="50217">MTYRYRVALIFLLGFFIDCINIFMSAITLPAIAESLQVSSLSVTWVANSYILGLTLIIPLSRWLADRFGIRELMTFSMLLFAVTAVLAGGADSFSSLITWRFLQGVAGGLLIPVGQSLTFQYFQGHERSKISTIIMMIALIAPALSPMLGGLIVDVAGWRPVFYVNAPFALLTALLAWCWIKEPKTATCPAPDLKGLLLVSIVLASLLIALSLYGEYHNISGALALAALMLLSARLYYRHYQRDPQAIIDLSLLKNTRLWLSVAVYYAVPGVFTGVNILAIFYLTTVLNLTTGVTGAFMLLYAAGALVSMLVSGALYNKAGAGRLFFISLLLHSGGIALFALTDVNTPLWFIGLIYLLTGTGGGIAANCAQTTALYDFRDAQLTKASVIWNINRQIVFSIGAALLMTLYQTLNIIIPENAFKMTFLCAAVAGLIPLIFLCRVRYRTSLKPADSATETSHEPS</sequence>
<dbReference type="PANTHER" id="PTHR42718">
    <property type="entry name" value="MAJOR FACILITATOR SUPERFAMILY MULTIDRUG TRANSPORTER MFSC"/>
    <property type="match status" value="1"/>
</dbReference>
<keyword evidence="4 7" id="KW-0812">Transmembrane</keyword>
<feature type="domain" description="Major facilitator superfamily (MFS) profile" evidence="8">
    <location>
        <begin position="7"/>
        <end position="447"/>
    </location>
</feature>
<comment type="caution">
    <text evidence="9">The sequence shown here is derived from an EMBL/GenBank/DDBJ whole genome shotgun (WGS) entry which is preliminary data.</text>
</comment>
<evidence type="ECO:0000259" key="8">
    <source>
        <dbReference type="PROSITE" id="PS50850"/>
    </source>
</evidence>
<dbReference type="EMBL" id="LZEX01000012">
    <property type="protein sequence ID" value="OBU07176.1"/>
    <property type="molecule type" value="Genomic_DNA"/>
</dbReference>
<feature type="transmembrane region" description="Helical" evidence="7">
    <location>
        <begin position="72"/>
        <end position="90"/>
    </location>
</feature>
<dbReference type="PANTHER" id="PTHR42718:SF46">
    <property type="entry name" value="BLR6921 PROTEIN"/>
    <property type="match status" value="1"/>
</dbReference>
<dbReference type="Proteomes" id="UP000092247">
    <property type="component" value="Unassembled WGS sequence"/>
</dbReference>
<protein>
    <submittedName>
        <fullName evidence="9">MFS transporter</fullName>
    </submittedName>
</protein>
<keyword evidence="5 7" id="KW-1133">Transmembrane helix</keyword>
<dbReference type="SUPFAM" id="SSF103473">
    <property type="entry name" value="MFS general substrate transporter"/>
    <property type="match status" value="1"/>
</dbReference>
<comment type="subcellular location">
    <subcellularLocation>
        <location evidence="1">Cell membrane</location>
        <topology evidence="1">Multi-pass membrane protein</topology>
    </subcellularLocation>
</comment>
<feature type="transmembrane region" description="Helical" evidence="7">
    <location>
        <begin position="135"/>
        <end position="157"/>
    </location>
</feature>
<evidence type="ECO:0000313" key="10">
    <source>
        <dbReference type="Proteomes" id="UP000092247"/>
    </source>
</evidence>
<feature type="transmembrane region" description="Helical" evidence="7">
    <location>
        <begin position="396"/>
        <end position="416"/>
    </location>
</feature>
<evidence type="ECO:0000256" key="5">
    <source>
        <dbReference type="ARBA" id="ARBA00022989"/>
    </source>
</evidence>